<protein>
    <submittedName>
        <fullName evidence="1">ABC transporter permease</fullName>
    </submittedName>
</protein>
<sequence>MLGFILRRLLWMFPSFFAVTVVAFVIIQLPPGDFVTSYAADLATSGSPADSATLDALRLRYGLDQPMVVQYFTWVGNALKGDLGMSFEYRSPVSDIIWDRLGMTTLVAFCTLAFVWLVAFPVGIFSAVRQYSIGDYVVTFLSFLGMATPSFLLALVVMYLSVEFLGYSVGGLFSPDFVNAPWSFARVIDLVQHLWIPVVVLGVAGIAALVRIMRANLLDELGKPYVETGRAKGLPETTLILRYPTRVALNPFISTVGWVLPVLVSGDVIVSSVLSLPTSGPILIQALKTQDMYLGGALIMFQCVLVLIGTLLSDILLAFVDPRIRYDN</sequence>
<gene>
    <name evidence="1" type="ORF">JHL16_19140</name>
</gene>
<comment type="caution">
    <text evidence="1">The sequence shown here is derived from an EMBL/GenBank/DDBJ whole genome shotgun (WGS) entry which is preliminary data.</text>
</comment>
<reference evidence="1" key="1">
    <citation type="submission" date="2021-01" db="EMBL/GenBank/DDBJ databases">
        <authorList>
            <person name="Sun Q."/>
        </authorList>
    </citation>
    <scope>NUCLEOTIDE SEQUENCE</scope>
    <source>
        <strain evidence="1">YIM B02566</strain>
    </source>
</reference>
<dbReference type="Proteomes" id="UP000616151">
    <property type="component" value="Unassembled WGS sequence"/>
</dbReference>
<name>A0ACC5R7X1_9HYPH</name>
<evidence type="ECO:0000313" key="1">
    <source>
        <dbReference type="EMBL" id="MBK1868478.1"/>
    </source>
</evidence>
<keyword evidence="2" id="KW-1185">Reference proteome</keyword>
<proteinExistence type="predicted"/>
<evidence type="ECO:0000313" key="2">
    <source>
        <dbReference type="Proteomes" id="UP000616151"/>
    </source>
</evidence>
<accession>A0ACC5R7X1</accession>
<dbReference type="EMBL" id="JAENHL010000007">
    <property type="protein sequence ID" value="MBK1868478.1"/>
    <property type="molecule type" value="Genomic_DNA"/>
</dbReference>
<organism evidence="1 2">
    <name type="scientific">Taklimakanibacter albus</name>
    <dbReference type="NCBI Taxonomy" id="2800327"/>
    <lineage>
        <taxon>Bacteria</taxon>
        <taxon>Pseudomonadati</taxon>
        <taxon>Pseudomonadota</taxon>
        <taxon>Alphaproteobacteria</taxon>
        <taxon>Hyphomicrobiales</taxon>
        <taxon>Aestuariivirgaceae</taxon>
        <taxon>Taklimakanibacter</taxon>
    </lineage>
</organism>